<organism evidence="7 8">
    <name type="scientific">Helicobacter aurati</name>
    <dbReference type="NCBI Taxonomy" id="137778"/>
    <lineage>
        <taxon>Bacteria</taxon>
        <taxon>Pseudomonadati</taxon>
        <taxon>Campylobacterota</taxon>
        <taxon>Epsilonproteobacteria</taxon>
        <taxon>Campylobacterales</taxon>
        <taxon>Helicobacteraceae</taxon>
        <taxon>Helicobacter</taxon>
    </lineage>
</organism>
<keyword evidence="5 6" id="KW-0472">Membrane</keyword>
<feature type="transmembrane region" description="Helical" evidence="6">
    <location>
        <begin position="42"/>
        <end position="63"/>
    </location>
</feature>
<dbReference type="Proteomes" id="UP000256424">
    <property type="component" value="Unassembled WGS sequence"/>
</dbReference>
<evidence type="ECO:0000256" key="4">
    <source>
        <dbReference type="ARBA" id="ARBA00022989"/>
    </source>
</evidence>
<keyword evidence="8" id="KW-1185">Reference proteome</keyword>
<evidence type="ECO:0000256" key="3">
    <source>
        <dbReference type="ARBA" id="ARBA00022960"/>
    </source>
</evidence>
<evidence type="ECO:0000256" key="1">
    <source>
        <dbReference type="ARBA" id="ARBA00004141"/>
    </source>
</evidence>
<protein>
    <submittedName>
        <fullName evidence="7">Rod shape-determining protein RodA</fullName>
    </submittedName>
</protein>
<dbReference type="Pfam" id="PF01098">
    <property type="entry name" value="FTSW_RODA_SPOVE"/>
    <property type="match status" value="1"/>
</dbReference>
<feature type="transmembrane region" description="Helical" evidence="6">
    <location>
        <begin position="12"/>
        <end position="30"/>
    </location>
</feature>
<dbReference type="PANTHER" id="PTHR30474:SF1">
    <property type="entry name" value="PEPTIDOGLYCAN GLYCOSYLTRANSFERASE MRDB"/>
    <property type="match status" value="1"/>
</dbReference>
<dbReference type="GO" id="GO:0051301">
    <property type="term" value="P:cell division"/>
    <property type="evidence" value="ECO:0007669"/>
    <property type="project" value="InterPro"/>
</dbReference>
<keyword evidence="2 6" id="KW-0812">Transmembrane</keyword>
<dbReference type="GO" id="GO:0032153">
    <property type="term" value="C:cell division site"/>
    <property type="evidence" value="ECO:0007669"/>
    <property type="project" value="TreeGrafter"/>
</dbReference>
<evidence type="ECO:0000313" key="8">
    <source>
        <dbReference type="Proteomes" id="UP000256424"/>
    </source>
</evidence>
<dbReference type="GO" id="GO:0008360">
    <property type="term" value="P:regulation of cell shape"/>
    <property type="evidence" value="ECO:0007669"/>
    <property type="project" value="UniProtKB-KW"/>
</dbReference>
<comment type="subcellular location">
    <subcellularLocation>
        <location evidence="1">Membrane</location>
        <topology evidence="1">Multi-pass membrane protein</topology>
    </subcellularLocation>
</comment>
<gene>
    <name evidence="7" type="ORF">CQA66_01000</name>
</gene>
<feature type="transmembrane region" description="Helical" evidence="6">
    <location>
        <begin position="69"/>
        <end position="91"/>
    </location>
</feature>
<reference evidence="7 8" key="1">
    <citation type="submission" date="2018-04" db="EMBL/GenBank/DDBJ databases">
        <title>Novel Campyloabacter and Helicobacter Species and Strains.</title>
        <authorList>
            <person name="Mannion A.J."/>
            <person name="Shen Z."/>
            <person name="Fox J.G."/>
        </authorList>
    </citation>
    <scope>NUCLEOTIDE SEQUENCE [LARGE SCALE GENOMIC DNA]</scope>
    <source>
        <strain evidence="7 8">MIT 97-5075</strain>
    </source>
</reference>
<proteinExistence type="predicted"/>
<keyword evidence="4 6" id="KW-1133">Transmembrane helix</keyword>
<dbReference type="OrthoDB" id="9768187at2"/>
<dbReference type="GO" id="GO:0015648">
    <property type="term" value="F:lipid-linked peptidoglycan transporter activity"/>
    <property type="evidence" value="ECO:0007669"/>
    <property type="project" value="TreeGrafter"/>
</dbReference>
<keyword evidence="3" id="KW-0133">Cell shape</keyword>
<feature type="transmembrane region" description="Helical" evidence="6">
    <location>
        <begin position="264"/>
        <end position="287"/>
    </location>
</feature>
<comment type="caution">
    <text evidence="7">The sequence shown here is derived from an EMBL/GenBank/DDBJ whole genome shotgun (WGS) entry which is preliminary data.</text>
</comment>
<dbReference type="RefSeq" id="WP_104762626.1">
    <property type="nucleotide sequence ID" value="NZ_FZPM01000005.1"/>
</dbReference>
<dbReference type="AlphaFoldDB" id="A0A3D8J8P5"/>
<feature type="transmembrane region" description="Helical" evidence="6">
    <location>
        <begin position="141"/>
        <end position="166"/>
    </location>
</feature>
<evidence type="ECO:0000313" key="7">
    <source>
        <dbReference type="EMBL" id="RDU73792.1"/>
    </source>
</evidence>
<feature type="transmembrane region" description="Helical" evidence="6">
    <location>
        <begin position="178"/>
        <end position="198"/>
    </location>
</feature>
<evidence type="ECO:0000256" key="6">
    <source>
        <dbReference type="SAM" id="Phobius"/>
    </source>
</evidence>
<dbReference type="PANTHER" id="PTHR30474">
    <property type="entry name" value="CELL CYCLE PROTEIN"/>
    <property type="match status" value="1"/>
</dbReference>
<name>A0A3D8J8P5_9HELI</name>
<dbReference type="InterPro" id="IPR001182">
    <property type="entry name" value="FtsW/RodA"/>
</dbReference>
<feature type="transmembrane region" description="Helical" evidence="6">
    <location>
        <begin position="294"/>
        <end position="317"/>
    </location>
</feature>
<evidence type="ECO:0000256" key="5">
    <source>
        <dbReference type="ARBA" id="ARBA00023136"/>
    </source>
</evidence>
<dbReference type="EMBL" id="NXLW01000001">
    <property type="protein sequence ID" value="RDU73792.1"/>
    <property type="molecule type" value="Genomic_DNA"/>
</dbReference>
<feature type="transmembrane region" description="Helical" evidence="6">
    <location>
        <begin position="329"/>
        <end position="347"/>
    </location>
</feature>
<accession>A0A3D8J8P5</accession>
<evidence type="ECO:0000256" key="2">
    <source>
        <dbReference type="ARBA" id="ARBA00022692"/>
    </source>
</evidence>
<sequence length="375" mass="42172">MLFGSRFSMHFDYTLILLILPIICTSSFLLNETSQFLLVKQMSYCFLSIFIFFFVFFIPFRYTDKGTTAFYWICIFLLLVVEFAGTTNLGAKRWINIGGFSLQPSEPAKIAIVLFLAHYVKNNPPPPEGYGWIEFCKISTFILLPFIFILIEPDLGSAIIVLFMGYGTLFIVGVHKKIWISCIVFILLFSPVAFKFILKPYQITRIMNLVSGNTSSQVQQSIIAVGSGGITGKSKTESTQATLKFLPVATSDFIFAHFAERFGFLGSCILLSLYGFIVLHLLSCCFLDSKDYFLKVIASSLAMLFFIYTTVNIAMTIELAPVVGIPLPLLSYGGSSFVTFIILIAIFEHAITFRFSSHANHNKSHKKYNVFSKSK</sequence>
<dbReference type="GO" id="GO:0005886">
    <property type="term" value="C:plasma membrane"/>
    <property type="evidence" value="ECO:0007669"/>
    <property type="project" value="TreeGrafter"/>
</dbReference>